<dbReference type="EMBL" id="RQFK01000009">
    <property type="protein sequence ID" value="TGK87464.1"/>
    <property type="molecule type" value="Genomic_DNA"/>
</dbReference>
<dbReference type="Pfam" id="PF14063">
    <property type="entry name" value="DUF4254"/>
    <property type="match status" value="1"/>
</dbReference>
<evidence type="ECO:0000313" key="2">
    <source>
        <dbReference type="Proteomes" id="UP000298009"/>
    </source>
</evidence>
<sequence length="203" mass="23889">MKALEAKKAVSIFQESVLDWHKKEAPHPNPYPEGSLESTLYQKNHIDTIQWHIEDEIRRPDIALEDVVALKRKIDKLNQDRTDMVEKLDDFVIDMFRSATPKPDARLNSESPAWLLDRMSILELKIYHMEEQVSRKDASASKEHIAKCQTKLDILLDQREDLKKCLDELFSDYAEGTKRVKVYRQMKMYNDQNLNPSLYKNQK</sequence>
<accession>A0A4R9IGD7</accession>
<keyword evidence="2" id="KW-1185">Reference proteome</keyword>
<dbReference type="Proteomes" id="UP000298009">
    <property type="component" value="Unassembled WGS sequence"/>
</dbReference>
<dbReference type="InterPro" id="IPR025350">
    <property type="entry name" value="DUF4254"/>
</dbReference>
<name>A0A4R9IGD7_9LEPT</name>
<proteinExistence type="predicted"/>
<evidence type="ECO:0000313" key="1">
    <source>
        <dbReference type="EMBL" id="TGK87464.1"/>
    </source>
</evidence>
<organism evidence="1 2">
    <name type="scientific">Leptospira noumeaensis</name>
    <dbReference type="NCBI Taxonomy" id="2484964"/>
    <lineage>
        <taxon>Bacteria</taxon>
        <taxon>Pseudomonadati</taxon>
        <taxon>Spirochaetota</taxon>
        <taxon>Spirochaetia</taxon>
        <taxon>Leptospirales</taxon>
        <taxon>Leptospiraceae</taxon>
        <taxon>Leptospira</taxon>
    </lineage>
</organism>
<dbReference type="OrthoDB" id="9805817at2"/>
<gene>
    <name evidence="1" type="ORF">EHQ24_02735</name>
</gene>
<comment type="caution">
    <text evidence="1">The sequence shown here is derived from an EMBL/GenBank/DDBJ whole genome shotgun (WGS) entry which is preliminary data.</text>
</comment>
<reference evidence="1" key="1">
    <citation type="journal article" date="2019" name="PLoS Negl. Trop. Dis.">
        <title>Revisiting the worldwide diversity of Leptospira species in the environment.</title>
        <authorList>
            <person name="Vincent A.T."/>
            <person name="Schiettekatte O."/>
            <person name="Bourhy P."/>
            <person name="Veyrier F.J."/>
            <person name="Picardeau M."/>
        </authorList>
    </citation>
    <scope>NUCLEOTIDE SEQUENCE [LARGE SCALE GENOMIC DNA]</scope>
    <source>
        <strain evidence="1">201800287</strain>
    </source>
</reference>
<dbReference type="AlphaFoldDB" id="A0A4R9IGD7"/>
<protein>
    <submittedName>
        <fullName evidence="1">DUF4254 domain-containing protein</fullName>
    </submittedName>
</protein>
<dbReference type="RefSeq" id="WP_135600164.1">
    <property type="nucleotide sequence ID" value="NZ_RQFK01000009.1"/>
</dbReference>